<dbReference type="KEGG" id="tmw:THMA_0308"/>
<keyword evidence="3" id="KW-1003">Cell membrane</keyword>
<evidence type="ECO:0000313" key="9">
    <source>
        <dbReference type="EMBL" id="AAD35389.1"/>
    </source>
</evidence>
<evidence type="ECO:0000256" key="3">
    <source>
        <dbReference type="ARBA" id="ARBA00022475"/>
    </source>
</evidence>
<feature type="domain" description="ABC transmembrane type-1" evidence="8">
    <location>
        <begin position="108"/>
        <end position="320"/>
    </location>
</feature>
<dbReference type="EnsemblBacteria" id="AAD35389">
    <property type="protein sequence ID" value="AAD35389"/>
    <property type="gene ID" value="TM_0301"/>
</dbReference>
<dbReference type="Gene3D" id="1.10.3720.10">
    <property type="entry name" value="MetI-like"/>
    <property type="match status" value="1"/>
</dbReference>
<dbReference type="CDD" id="cd06261">
    <property type="entry name" value="TM_PBP2"/>
    <property type="match status" value="1"/>
</dbReference>
<accession>G4FHL5</accession>
<dbReference type="PaxDb" id="243274-THEMA_03220"/>
<name>Q9WYD7_THEMA</name>
<feature type="transmembrane region" description="Helical" evidence="7">
    <location>
        <begin position="260"/>
        <end position="281"/>
    </location>
</feature>
<protein>
    <submittedName>
        <fullName evidence="9">Oligopeptide ABC transporter, permease protein</fullName>
    </submittedName>
</protein>
<keyword evidence="2 7" id="KW-0813">Transport</keyword>
<feature type="transmembrane region" description="Helical" evidence="7">
    <location>
        <begin position="157"/>
        <end position="177"/>
    </location>
</feature>
<reference evidence="9 10" key="1">
    <citation type="journal article" date="1999" name="Nature">
        <title>Evidence for lateral gene transfer between Archaea and Bacteria from genome sequence of Thermotoga maritima.</title>
        <authorList>
            <person name="Nelson K.E."/>
            <person name="Clayton R.A."/>
            <person name="Gill S.R."/>
            <person name="Gwinn M.L."/>
            <person name="Dodson R.J."/>
            <person name="Haft D.H."/>
            <person name="Hickey E.K."/>
            <person name="Peterson J.D."/>
            <person name="Nelson W.C."/>
            <person name="Ketchum K.A."/>
            <person name="McDonald L."/>
            <person name="Utterback T.R."/>
            <person name="Malek J.A."/>
            <person name="Linher K.D."/>
            <person name="Garrett M.M."/>
            <person name="Stewart A.M."/>
            <person name="Cotton M.D."/>
            <person name="Pratt M.S."/>
            <person name="Phillips C.A."/>
            <person name="Richardson D."/>
            <person name="Heidelberg J."/>
            <person name="Sutton G.G."/>
            <person name="Fleischmann R.D."/>
            <person name="White O."/>
            <person name="Salzberg S.L."/>
            <person name="Smith H.O."/>
            <person name="Venter J.C."/>
            <person name="Fraser C.M."/>
        </authorList>
    </citation>
    <scope>NUCLEOTIDE SEQUENCE [LARGE SCALE GENOMIC DNA]</scope>
    <source>
        <strain evidence="10">ATCC 43589 / DSM 3109 / JCM 10099 / NBRC 100826 / MSB8</strain>
    </source>
</reference>
<sequence length="334" mass="37490">MKFIKSYLIPRLIQYVYMVVIGITLVFLIPRLSPVDPIEQILNTRLRIQNTTPEAVIKMREVMEELYGLKGTLWEQYVNLWKRLLKGDFGPSMVYYPASVISLIRNSLPWTIGLLTLTTLISWVLGLVIGAILGYYKESFGSKILTGILMAINPIPYYIFALTLLLLFCYVFPIFPLGGGFSVGQKISLSWSFILDVIKHGTLPALSLIILGFAGWGLGTKILVQNLREEDYVVYARMMGLRNSKILFSYVLRNAMLPQVTGLGLSLGGIFGGAMMTEILFTYPGIGTLAYNAVRANDYNVMIAISFFSIIAVATALLILDLLYPLIDPRIRYR</sequence>
<dbReference type="Pfam" id="PF00528">
    <property type="entry name" value="BPD_transp_1"/>
    <property type="match status" value="1"/>
</dbReference>
<dbReference type="KEGG" id="tmi:THEMA_03220"/>
<dbReference type="GO" id="GO:0005886">
    <property type="term" value="C:plasma membrane"/>
    <property type="evidence" value="ECO:0000318"/>
    <property type="project" value="GO_Central"/>
</dbReference>
<proteinExistence type="inferred from homology"/>
<feature type="transmembrane region" description="Helical" evidence="7">
    <location>
        <begin position="112"/>
        <end position="136"/>
    </location>
</feature>
<keyword evidence="4 7" id="KW-0812">Transmembrane</keyword>
<keyword evidence="10" id="KW-1185">Reference proteome</keyword>
<dbReference type="Proteomes" id="UP000008183">
    <property type="component" value="Chromosome"/>
</dbReference>
<dbReference type="EMBL" id="AE000512">
    <property type="protein sequence ID" value="AAD35389.1"/>
    <property type="molecule type" value="Genomic_DNA"/>
</dbReference>
<organism evidence="9 10">
    <name type="scientific">Thermotoga maritima (strain ATCC 43589 / DSM 3109 / JCM 10099 / NBRC 100826 / MSB8)</name>
    <dbReference type="NCBI Taxonomy" id="243274"/>
    <lineage>
        <taxon>Bacteria</taxon>
        <taxon>Thermotogati</taxon>
        <taxon>Thermotogota</taxon>
        <taxon>Thermotogae</taxon>
        <taxon>Thermotogales</taxon>
        <taxon>Thermotogaceae</taxon>
        <taxon>Thermotoga</taxon>
    </lineage>
</organism>
<dbReference type="OrthoDB" id="9778910at2"/>
<keyword evidence="6 7" id="KW-0472">Membrane</keyword>
<dbReference type="PANTHER" id="PTHR30465">
    <property type="entry name" value="INNER MEMBRANE ABC TRANSPORTER"/>
    <property type="match status" value="1"/>
</dbReference>
<dbReference type="AlphaFoldDB" id="Q9WYD7"/>
<dbReference type="SUPFAM" id="SSF161098">
    <property type="entry name" value="MetI-like"/>
    <property type="match status" value="1"/>
</dbReference>
<gene>
    <name evidence="9" type="ordered locus">TM_0301</name>
</gene>
<keyword evidence="5 7" id="KW-1133">Transmembrane helix</keyword>
<comment type="subcellular location">
    <subcellularLocation>
        <location evidence="1 7">Cell membrane</location>
        <topology evidence="1 7">Multi-pass membrane protein</topology>
    </subcellularLocation>
</comment>
<evidence type="ECO:0000256" key="6">
    <source>
        <dbReference type="ARBA" id="ARBA00023136"/>
    </source>
</evidence>
<evidence type="ECO:0000256" key="2">
    <source>
        <dbReference type="ARBA" id="ARBA00022448"/>
    </source>
</evidence>
<evidence type="ECO:0000256" key="1">
    <source>
        <dbReference type="ARBA" id="ARBA00004651"/>
    </source>
</evidence>
<evidence type="ECO:0000259" key="8">
    <source>
        <dbReference type="PROSITE" id="PS50928"/>
    </source>
</evidence>
<feature type="transmembrane region" description="Helical" evidence="7">
    <location>
        <begin position="12"/>
        <end position="29"/>
    </location>
</feature>
<dbReference type="PROSITE" id="PS50928">
    <property type="entry name" value="ABC_TM1"/>
    <property type="match status" value="1"/>
</dbReference>
<feature type="transmembrane region" description="Helical" evidence="7">
    <location>
        <begin position="301"/>
        <end position="324"/>
    </location>
</feature>
<evidence type="ECO:0000256" key="7">
    <source>
        <dbReference type="RuleBase" id="RU363032"/>
    </source>
</evidence>
<dbReference type="InterPro" id="IPR035906">
    <property type="entry name" value="MetI-like_sf"/>
</dbReference>
<dbReference type="InParanoid" id="Q9WYD7"/>
<feature type="transmembrane region" description="Helical" evidence="7">
    <location>
        <begin position="197"/>
        <end position="218"/>
    </location>
</feature>
<dbReference type="InterPro" id="IPR000515">
    <property type="entry name" value="MetI-like"/>
</dbReference>
<evidence type="ECO:0000256" key="5">
    <source>
        <dbReference type="ARBA" id="ARBA00022989"/>
    </source>
</evidence>
<dbReference type="TCDB" id="3.A.1.5.30">
    <property type="family name" value="the atp-binding cassette (abc) superfamily"/>
</dbReference>
<evidence type="ECO:0000256" key="4">
    <source>
        <dbReference type="ARBA" id="ARBA00022692"/>
    </source>
</evidence>
<comment type="similarity">
    <text evidence="7">Belongs to the binding-protein-dependent transport system permease family.</text>
</comment>
<evidence type="ECO:0000313" key="10">
    <source>
        <dbReference type="Proteomes" id="UP000008183"/>
    </source>
</evidence>
<dbReference type="PATRIC" id="fig|243274.17.peg.298"/>
<dbReference type="PIR" id="B72393">
    <property type="entry name" value="B72393"/>
</dbReference>
<dbReference type="KEGG" id="tmm:Tmari_0299"/>
<dbReference type="GO" id="GO:0022857">
    <property type="term" value="F:transmembrane transporter activity"/>
    <property type="evidence" value="ECO:0000318"/>
    <property type="project" value="GO_Central"/>
</dbReference>
<dbReference type="RefSeq" id="WP_004083023.1">
    <property type="nucleotide sequence ID" value="NC_000853.1"/>
</dbReference>
<dbReference type="PANTHER" id="PTHR30465:SF55">
    <property type="entry name" value="OLIGOPEPTIDE ABC TRANSPORTER, PERMEASE PROTEIN"/>
    <property type="match status" value="1"/>
</dbReference>
<dbReference type="KEGG" id="tma:TM0301"/>
<accession>Q9WYD7</accession>